<accession>A0A9X4QYA3</accession>
<sequence length="209" mass="23731">MKKLLLGLLLSFVLILGACSNEEESKSEDKKETKASDKESKKDDKKKDEDKKSDEEKDKSDDKSNEEVTNEEPQSQEQQITEEPVQSQEQVNTQEQQPVQSQEQATVAEEQQKPSEYEDMPNGDAMFDMPGSADGYYSNDQLDPDTGLPKDDAVPHKNGEGPLAESEQEESDWVKGQDEWMNASESERTEIRKADAEKYGYEYDPSDYE</sequence>
<keyword evidence="4" id="KW-1185">Reference proteome</keyword>
<feature type="compositionally biased region" description="Basic and acidic residues" evidence="1">
    <location>
        <begin position="185"/>
        <end position="201"/>
    </location>
</feature>
<name>A0A9X4QYA3_9STAP</name>
<comment type="caution">
    <text evidence="3">The sequence shown here is derived from an EMBL/GenBank/DDBJ whole genome shotgun (WGS) entry which is preliminary data.</text>
</comment>
<evidence type="ECO:0008006" key="5">
    <source>
        <dbReference type="Google" id="ProtNLM"/>
    </source>
</evidence>
<feature type="signal peptide" evidence="2">
    <location>
        <begin position="1"/>
        <end position="20"/>
    </location>
</feature>
<evidence type="ECO:0000313" key="4">
    <source>
        <dbReference type="Proteomes" id="UP001152422"/>
    </source>
</evidence>
<dbReference type="PROSITE" id="PS51257">
    <property type="entry name" value="PROKAR_LIPOPROTEIN"/>
    <property type="match status" value="1"/>
</dbReference>
<feature type="compositionally biased region" description="Basic and acidic residues" evidence="1">
    <location>
        <begin position="148"/>
        <end position="159"/>
    </location>
</feature>
<feature type="compositionally biased region" description="Polar residues" evidence="1">
    <location>
        <begin position="71"/>
        <end position="81"/>
    </location>
</feature>
<feature type="region of interest" description="Disordered" evidence="1">
    <location>
        <begin position="18"/>
        <end position="209"/>
    </location>
</feature>
<dbReference type="RefSeq" id="WP_277583267.1">
    <property type="nucleotide sequence ID" value="NZ_JAMBPY010000004.1"/>
</dbReference>
<keyword evidence="2" id="KW-0732">Signal</keyword>
<reference evidence="3" key="1">
    <citation type="submission" date="2022-05" db="EMBL/GenBank/DDBJ databases">
        <title>Comparative genomics of Staphylococcus equorum isolates.</title>
        <authorList>
            <person name="Luelf R.H."/>
        </authorList>
    </citation>
    <scope>NUCLEOTIDE SEQUENCE</scope>
    <source>
        <strain evidence="3">TMW 2.2497</strain>
    </source>
</reference>
<organism evidence="3 4">
    <name type="scientific">Staphylococcus equorum</name>
    <dbReference type="NCBI Taxonomy" id="246432"/>
    <lineage>
        <taxon>Bacteria</taxon>
        <taxon>Bacillati</taxon>
        <taxon>Bacillota</taxon>
        <taxon>Bacilli</taxon>
        <taxon>Bacillales</taxon>
        <taxon>Staphylococcaceae</taxon>
        <taxon>Staphylococcus</taxon>
    </lineage>
</organism>
<evidence type="ECO:0000313" key="3">
    <source>
        <dbReference type="EMBL" id="MDG0846206.1"/>
    </source>
</evidence>
<dbReference type="EMBL" id="JAMBQA010000004">
    <property type="protein sequence ID" value="MDG0846206.1"/>
    <property type="molecule type" value="Genomic_DNA"/>
</dbReference>
<evidence type="ECO:0000256" key="2">
    <source>
        <dbReference type="SAM" id="SignalP"/>
    </source>
</evidence>
<feature type="compositionally biased region" description="Basic and acidic residues" evidence="1">
    <location>
        <begin position="23"/>
        <end position="66"/>
    </location>
</feature>
<gene>
    <name evidence="3" type="ORF">M4L89_08215</name>
</gene>
<proteinExistence type="predicted"/>
<feature type="chain" id="PRO_5040829797" description="Lipoprotein" evidence="2">
    <location>
        <begin position="21"/>
        <end position="209"/>
    </location>
</feature>
<dbReference type="Proteomes" id="UP001152422">
    <property type="component" value="Unassembled WGS sequence"/>
</dbReference>
<evidence type="ECO:0000256" key="1">
    <source>
        <dbReference type="SAM" id="MobiDB-lite"/>
    </source>
</evidence>
<protein>
    <recommendedName>
        <fullName evidence="5">Lipoprotein</fullName>
    </recommendedName>
</protein>
<feature type="compositionally biased region" description="Low complexity" evidence="1">
    <location>
        <begin position="85"/>
        <end position="104"/>
    </location>
</feature>
<dbReference type="AlphaFoldDB" id="A0A9X4QYA3"/>